<comment type="caution">
    <text evidence="1">The sequence shown here is derived from an EMBL/GenBank/DDBJ whole genome shotgun (WGS) entry which is preliminary data.</text>
</comment>
<evidence type="ECO:0000313" key="2">
    <source>
        <dbReference type="Proteomes" id="UP001597010"/>
    </source>
</evidence>
<evidence type="ECO:0008006" key="3">
    <source>
        <dbReference type="Google" id="ProtNLM"/>
    </source>
</evidence>
<accession>A0ABW3AW77</accession>
<dbReference type="Proteomes" id="UP001597010">
    <property type="component" value="Unassembled WGS sequence"/>
</dbReference>
<proteinExistence type="predicted"/>
<keyword evidence="2" id="KW-1185">Reference proteome</keyword>
<dbReference type="EMBL" id="JBHTHZ010000014">
    <property type="protein sequence ID" value="MFD0795090.1"/>
    <property type="molecule type" value="Genomic_DNA"/>
</dbReference>
<evidence type="ECO:0000313" key="1">
    <source>
        <dbReference type="EMBL" id="MFD0795090.1"/>
    </source>
</evidence>
<name>A0ABW3AW77_9SPHI</name>
<organism evidence="1 2">
    <name type="scientific">Mucilaginibacter litoreus</name>
    <dbReference type="NCBI Taxonomy" id="1048221"/>
    <lineage>
        <taxon>Bacteria</taxon>
        <taxon>Pseudomonadati</taxon>
        <taxon>Bacteroidota</taxon>
        <taxon>Sphingobacteriia</taxon>
        <taxon>Sphingobacteriales</taxon>
        <taxon>Sphingobacteriaceae</taxon>
        <taxon>Mucilaginibacter</taxon>
    </lineage>
</organism>
<sequence length="194" mass="22062">MRKPNANMYVPIDLAAVCSVAFILLLLYLSMARFELQDPVTINLPETSGYECTLSPIGDAIITIGQGKIFLTIPPAIRRNVLLKLGSKHHITFTPGQINQFQGIRFIGMSLADFGSENLTNNNKGINISNNELADWIHFADREYHRNFERRMQFAIKADKTTLYPEIKRIMTALRNQKINRISFIIATKFTDND</sequence>
<protein>
    <recommendedName>
        <fullName evidence="3">Biopolymer transport protein ExbD/TolR</fullName>
    </recommendedName>
</protein>
<gene>
    <name evidence="1" type="ORF">ACFQZX_15820</name>
</gene>
<reference evidence="2" key="1">
    <citation type="journal article" date="2019" name="Int. J. Syst. Evol. Microbiol.">
        <title>The Global Catalogue of Microorganisms (GCM) 10K type strain sequencing project: providing services to taxonomists for standard genome sequencing and annotation.</title>
        <authorList>
            <consortium name="The Broad Institute Genomics Platform"/>
            <consortium name="The Broad Institute Genome Sequencing Center for Infectious Disease"/>
            <person name="Wu L."/>
            <person name="Ma J."/>
        </authorList>
    </citation>
    <scope>NUCLEOTIDE SEQUENCE [LARGE SCALE GENOMIC DNA]</scope>
    <source>
        <strain evidence="2">CCUG 61484</strain>
    </source>
</reference>
<dbReference type="RefSeq" id="WP_377117147.1">
    <property type="nucleotide sequence ID" value="NZ_JBHTHZ010000014.1"/>
</dbReference>